<keyword evidence="3" id="KW-0963">Cytoplasm</keyword>
<evidence type="ECO:0000313" key="9">
    <source>
        <dbReference type="Proteomes" id="UP001166093"/>
    </source>
</evidence>
<evidence type="ECO:0000256" key="2">
    <source>
        <dbReference type="ARBA" id="ARBA00007181"/>
    </source>
</evidence>
<feature type="domain" description="CEP63/Deup1 N-terminal" evidence="6">
    <location>
        <begin position="3"/>
        <end position="270"/>
    </location>
</feature>
<dbReference type="PANTHER" id="PTHR18875:SF3">
    <property type="entry name" value="CENTROSOMAL PROTEIN OF 63 KDA"/>
    <property type="match status" value="1"/>
</dbReference>
<evidence type="ECO:0000256" key="4">
    <source>
        <dbReference type="ARBA" id="ARBA00023054"/>
    </source>
</evidence>
<reference evidence="8" key="1">
    <citation type="journal article" date="2021" name="Cell">
        <title>Tracing the genetic footprints of vertebrate landing in non-teleost ray-finned fishes.</title>
        <authorList>
            <person name="Bi X."/>
            <person name="Wang K."/>
            <person name="Yang L."/>
            <person name="Pan H."/>
            <person name="Jiang H."/>
            <person name="Wei Q."/>
            <person name="Fang M."/>
            <person name="Yu H."/>
            <person name="Zhu C."/>
            <person name="Cai Y."/>
            <person name="He Y."/>
            <person name="Gan X."/>
            <person name="Zeng H."/>
            <person name="Yu D."/>
            <person name="Zhu Y."/>
            <person name="Jiang H."/>
            <person name="Qiu Q."/>
            <person name="Yang H."/>
            <person name="Zhang Y.E."/>
            <person name="Wang W."/>
            <person name="Zhu M."/>
            <person name="He S."/>
            <person name="Zhang G."/>
        </authorList>
    </citation>
    <scope>NUCLEOTIDE SEQUENCE</scope>
    <source>
        <strain evidence="8">Pddl_001</strain>
    </source>
</reference>
<evidence type="ECO:0000256" key="1">
    <source>
        <dbReference type="ARBA" id="ARBA00004496"/>
    </source>
</evidence>
<dbReference type="InterPro" id="IPR031470">
    <property type="entry name" value="CEP63/Deup1_N"/>
</dbReference>
<comment type="caution">
    <text evidence="8">The sequence shown here is derived from an EMBL/GenBank/DDBJ whole genome shotgun (WGS) entry which is preliminary data.</text>
</comment>
<evidence type="ECO:0000259" key="6">
    <source>
        <dbReference type="Pfam" id="PF17045"/>
    </source>
</evidence>
<keyword evidence="4 5" id="KW-0175">Coiled coil</keyword>
<evidence type="ECO:0000259" key="7">
    <source>
        <dbReference type="Pfam" id="PF25771"/>
    </source>
</evidence>
<feature type="coiled-coil region" evidence="5">
    <location>
        <begin position="606"/>
        <end position="637"/>
    </location>
</feature>
<feature type="coiled-coil region" evidence="5">
    <location>
        <begin position="456"/>
        <end position="490"/>
    </location>
</feature>
<feature type="non-terminal residue" evidence="8">
    <location>
        <position position="638"/>
    </location>
</feature>
<dbReference type="Pfam" id="PF17045">
    <property type="entry name" value="CEP63"/>
    <property type="match status" value="1"/>
</dbReference>
<evidence type="ECO:0000313" key="8">
    <source>
        <dbReference type="EMBL" id="MBN3273004.1"/>
    </source>
</evidence>
<evidence type="ECO:0000256" key="3">
    <source>
        <dbReference type="ARBA" id="ARBA00022490"/>
    </source>
</evidence>
<sequence length="638" mass="73361">SSLTSCQAELQELMKQIDIMVAHKRSEWEAQSQAVQARLQAREEELHTARDLLEHRHKEVGMLRHQVEEMQEMKQELVSKYEEQLQGMKEELARLKRSYEKLQRRQLKEEREGARSREEDQSEVSRLNRKLEEFRVKSLDWEQQRAQYQEQAAQLEAQRKTLAEQYKLIQEHSELASLSEVQSLWSQLERTQDTAQFRELEIERLRLGLRLGLGLGLGEPGHCSPGVGSEDKTELTQDWLVHGPGAQQEQQQQGLCSELARLREALQDKEQLIRSLQCSVSEQGGAQLERALVQIQTSRCSRRSLQAEVGRLQDSLEKTQSRCVELSTELSRRQQELRQGEEERNHCQGELKKQWEALQQAEQTHRLEVEGMKREITQLTTELHQRDITIATLSSSASHLERQLRSEVEQGERRAAELKVMHIQLEILKIDNQHLTEILERVVTVISLESSLAELRQSYVSSFSELQEENQHLRRELAAARARLEMSTHARQGRLFPQNPFPGWVVLSVRCVCFRNGQQEEVQALQARHHLEELSQQTAPPAAPCSLSSRSSSQDSLSSSCMSAPADSSDSTSVESVRLPLFHSFPVCLQAPLPASPADTVATRFLQEEDRRSQELLQRLDAHVQDLRAESQETVQKY</sequence>
<dbReference type="EMBL" id="JAAWVQ010026557">
    <property type="protein sequence ID" value="MBN3273004.1"/>
    <property type="molecule type" value="Genomic_DNA"/>
</dbReference>
<evidence type="ECO:0000256" key="5">
    <source>
        <dbReference type="SAM" id="Coils"/>
    </source>
</evidence>
<comment type="similarity">
    <text evidence="2">Belongs to the CEP63 family.</text>
</comment>
<protein>
    <submittedName>
        <fullName evidence="8">CEP63 protein</fullName>
    </submittedName>
</protein>
<dbReference type="Pfam" id="PF25771">
    <property type="entry name" value="CC_CEP152-bind"/>
    <property type="match status" value="1"/>
</dbReference>
<dbReference type="PANTHER" id="PTHR18875">
    <property type="entry name" value="SARCOMA ANTIGEN NY-SAR-24/CYTOSKELETAL PROTEIN SOJO"/>
    <property type="match status" value="1"/>
</dbReference>
<feature type="domain" description="CEP63/Deup1 CEP152 binding coiled coil" evidence="7">
    <location>
        <begin position="603"/>
        <end position="638"/>
    </location>
</feature>
<keyword evidence="9" id="KW-1185">Reference proteome</keyword>
<dbReference type="InterPro" id="IPR057656">
    <property type="entry name" value="CEP63/Deup1_CC"/>
</dbReference>
<gene>
    <name evidence="8" type="primary">Cep63</name>
    <name evidence="8" type="ORF">GTO93_0015694</name>
</gene>
<feature type="coiled-coil region" evidence="5">
    <location>
        <begin position="259"/>
        <end position="343"/>
    </location>
</feature>
<accession>A0ABS2XFS6</accession>
<dbReference type="Proteomes" id="UP001166093">
    <property type="component" value="Unassembled WGS sequence"/>
</dbReference>
<proteinExistence type="inferred from homology"/>
<feature type="coiled-coil region" evidence="5">
    <location>
        <begin position="25"/>
        <end position="172"/>
    </location>
</feature>
<organism evidence="8 9">
    <name type="scientific">Polyodon spathula</name>
    <name type="common">North American paddlefish</name>
    <name type="synonym">Squalus spathula</name>
    <dbReference type="NCBI Taxonomy" id="7913"/>
    <lineage>
        <taxon>Eukaryota</taxon>
        <taxon>Metazoa</taxon>
        <taxon>Chordata</taxon>
        <taxon>Craniata</taxon>
        <taxon>Vertebrata</taxon>
        <taxon>Euteleostomi</taxon>
        <taxon>Actinopterygii</taxon>
        <taxon>Chondrostei</taxon>
        <taxon>Acipenseriformes</taxon>
        <taxon>Polyodontidae</taxon>
        <taxon>Polyodon</taxon>
    </lineage>
</organism>
<comment type="subcellular location">
    <subcellularLocation>
        <location evidence="1">Cytoplasm</location>
    </subcellularLocation>
</comment>
<feature type="non-terminal residue" evidence="8">
    <location>
        <position position="1"/>
    </location>
</feature>
<name>A0ABS2XFS6_POLSP</name>